<reference evidence="2 3" key="1">
    <citation type="submission" date="2020-04" db="EMBL/GenBank/DDBJ databases">
        <authorList>
            <person name="Laetsch R D."/>
            <person name="Stevens L."/>
            <person name="Kumar S."/>
            <person name="Blaxter L. M."/>
        </authorList>
    </citation>
    <scope>NUCLEOTIDE SEQUENCE [LARGE SCALE GENOMIC DNA]</scope>
</reference>
<comment type="caution">
    <text evidence="2">The sequence shown here is derived from an EMBL/GenBank/DDBJ whole genome shotgun (WGS) entry which is preliminary data.</text>
</comment>
<evidence type="ECO:0000313" key="2">
    <source>
        <dbReference type="EMBL" id="CAB3400751.1"/>
    </source>
</evidence>
<proteinExistence type="predicted"/>
<sequence>MDYFEGFGQKAVPGIMDNLATAQRTNQRRKSSENGVGKRRNLQRDLISSQRLDVVNYSNVDDPRNIHVDKASNAIWLYYNDSYEIFDEENARMHPHNFGEDLKITINDEMLRQKEREIAKNLLVNICQQLKGIPRGIRFMEKSIQFKNFNKMLLQGLAEHIIDRARISTYYAVYFLFIKVVLRNWETKIGSIEMKLLLEILKKSHEFAIQINELTKVLTSDREYLEGIMDAAQIIAMTEEERSYRAHWATAINGQERSERPIDDHMKKEIIVRIKRRSQKFKDLHKLQILKGTWKMNSNLQMPQMIEITLCRQKVKEHMVQTQKGFLRMDYRVDPTVLKRIKKEMEDGEEYGRPQNQMQNGSANDAQPRSDMTNTETSRVNEMRKNNPIDGVTRNSRFNIDNLIKKEEDPFDNSDDVKPFNNNYVSSAFGTENIADRSQSSMTRPIKPEPLLQSSSLWIPPVGVPETTISRSVNDASANIANLESQLNPPQRRPRGRPRSGPSQANAVARIATTTPQRAPKNKRKSPATSRAKKIKTETATPEEVQRNVDTVMIRTQEKLLMQALNQSGAQLSSTEHNQSLTEQKAQALLKLSAQTQQTQAQNLDLLCRMLLQNAANLAMPNTQPQLSLPPQPISSQTANHHFPQTFRPSQPAVFQSPAAETVAPLSNILLQGQIPQNGLLPQIQGRSESQASLAANLAQLQSSRLNQLQLSNLLQSWQNQSQIQQNNLIQPQPTAVTTQRPIPVKPQPKVPHESQTLGLPQPSSQSYHRDLRAHMALMNAKTQVALGNLNAAVTLARRQEEERQKMIAAANAMQLMPAPLPTTVMPAMPPPTPVPPMPFNSFLPVQTQLQPNLFGNVFPVQPPIPQLVPPPTSFPEIEIAPGLRITSYFGPSFGTMNPYNHVFMHVPKFDLSKVKQEIPSPSDTPGPARQ</sequence>
<evidence type="ECO:0000313" key="3">
    <source>
        <dbReference type="Proteomes" id="UP000494206"/>
    </source>
</evidence>
<feature type="compositionally biased region" description="Polar residues" evidence="1">
    <location>
        <begin position="754"/>
        <end position="766"/>
    </location>
</feature>
<dbReference type="Proteomes" id="UP000494206">
    <property type="component" value="Unassembled WGS sequence"/>
</dbReference>
<dbReference type="AlphaFoldDB" id="A0A8S1EKM5"/>
<feature type="compositionally biased region" description="Polar residues" evidence="1">
    <location>
        <begin position="354"/>
        <end position="378"/>
    </location>
</feature>
<keyword evidence="3" id="KW-1185">Reference proteome</keyword>
<accession>A0A8S1EKM5</accession>
<organism evidence="2 3">
    <name type="scientific">Caenorhabditis bovis</name>
    <dbReference type="NCBI Taxonomy" id="2654633"/>
    <lineage>
        <taxon>Eukaryota</taxon>
        <taxon>Metazoa</taxon>
        <taxon>Ecdysozoa</taxon>
        <taxon>Nematoda</taxon>
        <taxon>Chromadorea</taxon>
        <taxon>Rhabditida</taxon>
        <taxon>Rhabditina</taxon>
        <taxon>Rhabditomorpha</taxon>
        <taxon>Rhabditoidea</taxon>
        <taxon>Rhabditidae</taxon>
        <taxon>Peloderinae</taxon>
        <taxon>Caenorhabditis</taxon>
    </lineage>
</organism>
<evidence type="ECO:0000256" key="1">
    <source>
        <dbReference type="SAM" id="MobiDB-lite"/>
    </source>
</evidence>
<dbReference type="EMBL" id="CADEPM010000002">
    <property type="protein sequence ID" value="CAB3400751.1"/>
    <property type="molecule type" value="Genomic_DNA"/>
</dbReference>
<feature type="region of interest" description="Disordered" evidence="1">
    <location>
        <begin position="733"/>
        <end position="766"/>
    </location>
</feature>
<feature type="region of interest" description="Disordered" evidence="1">
    <location>
        <begin position="346"/>
        <end position="379"/>
    </location>
</feature>
<gene>
    <name evidence="2" type="ORF">CBOVIS_LOCUS3620</name>
</gene>
<feature type="region of interest" description="Disordered" evidence="1">
    <location>
        <begin position="21"/>
        <end position="41"/>
    </location>
</feature>
<protein>
    <submittedName>
        <fullName evidence="2">Uncharacterized protein</fullName>
    </submittedName>
</protein>
<feature type="compositionally biased region" description="Basic residues" evidence="1">
    <location>
        <begin position="520"/>
        <end position="534"/>
    </location>
</feature>
<name>A0A8S1EKM5_9PELO</name>
<feature type="region of interest" description="Disordered" evidence="1">
    <location>
        <begin position="481"/>
        <end position="547"/>
    </location>
</feature>